<name>A0A074ZCE0_OPIVI</name>
<dbReference type="KEGG" id="ovi:T265_08829"/>
<gene>
    <name evidence="1" type="ORF">T265_08829</name>
</gene>
<evidence type="ECO:0000313" key="1">
    <source>
        <dbReference type="EMBL" id="KER23257.1"/>
    </source>
</evidence>
<dbReference type="EMBL" id="KL596858">
    <property type="protein sequence ID" value="KER23257.1"/>
    <property type="molecule type" value="Genomic_DNA"/>
</dbReference>
<sequence>MTFKELYSTGNLFSYRISCSVVVGLFTRTSSPSRNSPGCRPSEPGLISYAGFRLHSGPLSTNRVLLAHWSRCYSFDYRKTGQCGTYSQALKVIAHLVISGTG</sequence>
<proteinExistence type="predicted"/>
<keyword evidence="2" id="KW-1185">Reference proteome</keyword>
<evidence type="ECO:0000313" key="2">
    <source>
        <dbReference type="Proteomes" id="UP000054324"/>
    </source>
</evidence>
<reference evidence="1 2" key="1">
    <citation type="submission" date="2013-11" db="EMBL/GenBank/DDBJ databases">
        <title>Opisthorchis viverrini - life in the bile duct.</title>
        <authorList>
            <person name="Young N.D."/>
            <person name="Nagarajan N."/>
            <person name="Lin S.J."/>
            <person name="Korhonen P.K."/>
            <person name="Jex A.R."/>
            <person name="Hall R.S."/>
            <person name="Safavi-Hemami H."/>
            <person name="Kaewkong W."/>
            <person name="Bertrand D."/>
            <person name="Gao S."/>
            <person name="Seet Q."/>
            <person name="Wongkham S."/>
            <person name="Teh B.T."/>
            <person name="Wongkham C."/>
            <person name="Intapan P.M."/>
            <person name="Maleewong W."/>
            <person name="Yang X."/>
            <person name="Hu M."/>
            <person name="Wang Z."/>
            <person name="Hofmann A."/>
            <person name="Sternberg P.W."/>
            <person name="Tan P."/>
            <person name="Wang J."/>
            <person name="Gasser R.B."/>
        </authorList>
    </citation>
    <scope>NUCLEOTIDE SEQUENCE [LARGE SCALE GENOMIC DNA]</scope>
</reference>
<dbReference type="Proteomes" id="UP000054324">
    <property type="component" value="Unassembled WGS sequence"/>
</dbReference>
<protein>
    <submittedName>
        <fullName evidence="1">Uncharacterized protein</fullName>
    </submittedName>
</protein>
<dbReference type="GeneID" id="20323008"/>
<dbReference type="AlphaFoldDB" id="A0A074ZCE0"/>
<dbReference type="CTD" id="20323008"/>
<organism evidence="1 2">
    <name type="scientific">Opisthorchis viverrini</name>
    <name type="common">Southeast Asian liver fluke</name>
    <dbReference type="NCBI Taxonomy" id="6198"/>
    <lineage>
        <taxon>Eukaryota</taxon>
        <taxon>Metazoa</taxon>
        <taxon>Spiralia</taxon>
        <taxon>Lophotrochozoa</taxon>
        <taxon>Platyhelminthes</taxon>
        <taxon>Trematoda</taxon>
        <taxon>Digenea</taxon>
        <taxon>Opisthorchiida</taxon>
        <taxon>Opisthorchiata</taxon>
        <taxon>Opisthorchiidae</taxon>
        <taxon>Opisthorchis</taxon>
    </lineage>
</organism>
<accession>A0A074ZCE0</accession>
<dbReference type="RefSeq" id="XP_009173005.1">
    <property type="nucleotide sequence ID" value="XM_009174741.1"/>
</dbReference>